<dbReference type="InterPro" id="IPR014942">
    <property type="entry name" value="AbiEii"/>
</dbReference>
<sequence>MTREFIKNYLKDYWGKSENFKRNLVKEYLQILILSFLYSKAKYRNLIFYGGSCLRFCFGLDRLSEDLDFVDLKKKINFEELKKNLIIFFEKETDLKPEIKVQKFRVYLKFPVLEELGLAKNNQSNLLFLKIEIFKGFNFCSSFKIQIIPVFKFGKSVLIRTFNLPTLMATKLRAILFRKWTKTDKKGKVLIKVKGRDYYDLMWYIQKGIKPNLKCLEMKTEKELKEKLLKIIKEVDAKSIKLDLEALIEDKNFVKDLSKNLKNILIEKLK</sequence>
<dbReference type="AlphaFoldDB" id="A0A2M7RN88"/>
<evidence type="ECO:0000313" key="1">
    <source>
        <dbReference type="EMBL" id="PIZ00943.1"/>
    </source>
</evidence>
<dbReference type="Proteomes" id="UP000229371">
    <property type="component" value="Unassembled WGS sequence"/>
</dbReference>
<reference evidence="2" key="1">
    <citation type="submission" date="2017-09" db="EMBL/GenBank/DDBJ databases">
        <title>Depth-based differentiation of microbial function through sediment-hosted aquifers and enrichment of novel symbionts in the deep terrestrial subsurface.</title>
        <authorList>
            <person name="Probst A.J."/>
            <person name="Ladd B."/>
            <person name="Jarett J.K."/>
            <person name="Geller-Mcgrath D.E."/>
            <person name="Sieber C.M.K."/>
            <person name="Emerson J.B."/>
            <person name="Anantharaman K."/>
            <person name="Thomas B.C."/>
            <person name="Malmstrom R."/>
            <person name="Stieglmeier M."/>
            <person name="Klingl A."/>
            <person name="Woyke T."/>
            <person name="Ryan C.M."/>
            <person name="Banfield J.F."/>
        </authorList>
    </citation>
    <scope>NUCLEOTIDE SEQUENCE [LARGE SCALE GENOMIC DNA]</scope>
</reference>
<proteinExistence type="predicted"/>
<dbReference type="Gene3D" id="3.10.450.620">
    <property type="entry name" value="JHP933, nucleotidyltransferase-like core domain"/>
    <property type="match status" value="1"/>
</dbReference>
<evidence type="ECO:0000313" key="2">
    <source>
        <dbReference type="Proteomes" id="UP000229371"/>
    </source>
</evidence>
<dbReference type="Pfam" id="PF08843">
    <property type="entry name" value="AbiEii"/>
    <property type="match status" value="1"/>
</dbReference>
<protein>
    <recommendedName>
        <fullName evidence="3">Nucleotidyl transferase AbiEii/AbiGii toxin family protein</fullName>
    </recommendedName>
</protein>
<name>A0A2M7RN88_9BACT</name>
<evidence type="ECO:0008006" key="3">
    <source>
        <dbReference type="Google" id="ProtNLM"/>
    </source>
</evidence>
<dbReference type="EMBL" id="PFMI01000029">
    <property type="protein sequence ID" value="PIZ00943.1"/>
    <property type="molecule type" value="Genomic_DNA"/>
</dbReference>
<comment type="caution">
    <text evidence="1">The sequence shown here is derived from an EMBL/GenBank/DDBJ whole genome shotgun (WGS) entry which is preliminary data.</text>
</comment>
<gene>
    <name evidence="1" type="ORF">COY61_01105</name>
</gene>
<organism evidence="1 2">
    <name type="scientific">bacterium (Candidatus Gribaldobacteria) CG_4_10_14_0_8_um_filter_33_9</name>
    <dbReference type="NCBI Taxonomy" id="2014266"/>
    <lineage>
        <taxon>Bacteria</taxon>
        <taxon>Candidatus Gribaldobacteria</taxon>
    </lineage>
</organism>
<accession>A0A2M7RN88</accession>